<feature type="compositionally biased region" description="Polar residues" evidence="3">
    <location>
        <begin position="101"/>
        <end position="110"/>
    </location>
</feature>
<dbReference type="InterPro" id="IPR009459">
    <property type="entry name" value="MucBP_dom"/>
</dbReference>
<dbReference type="NCBIfam" id="TIGR02167">
    <property type="entry name" value="Liste_lipo_26"/>
    <property type="match status" value="5"/>
</dbReference>
<keyword evidence="1" id="KW-0732">Signal</keyword>
<keyword evidence="7" id="KW-1185">Reference proteome</keyword>
<dbReference type="Gene3D" id="3.80.10.10">
    <property type="entry name" value="Ribonuclease Inhibitor"/>
    <property type="match status" value="1"/>
</dbReference>
<dbReference type="InterPro" id="IPR032675">
    <property type="entry name" value="LRR_dom_sf"/>
</dbReference>
<dbReference type="Pfam" id="PF03382">
    <property type="entry name" value="DUF285"/>
    <property type="match status" value="2"/>
</dbReference>
<name>A0A4D7CT05_9ENTE</name>
<dbReference type="Pfam" id="PF06458">
    <property type="entry name" value="MucBP"/>
    <property type="match status" value="1"/>
</dbReference>
<dbReference type="EMBL" id="CP039712">
    <property type="protein sequence ID" value="QCI86293.1"/>
    <property type="molecule type" value="Genomic_DNA"/>
</dbReference>
<dbReference type="PANTHER" id="PTHR24373:SF275">
    <property type="entry name" value="TIR DOMAIN-CONTAINING PROTEIN"/>
    <property type="match status" value="1"/>
</dbReference>
<dbReference type="KEGG" id="vao:FA707_04635"/>
<feature type="domain" description="MucBP" evidence="4">
    <location>
        <begin position="529"/>
        <end position="589"/>
    </location>
</feature>
<evidence type="ECO:0000259" key="4">
    <source>
        <dbReference type="Pfam" id="PF06458"/>
    </source>
</evidence>
<evidence type="ECO:0000313" key="7">
    <source>
        <dbReference type="Proteomes" id="UP000298615"/>
    </source>
</evidence>
<protein>
    <submittedName>
        <fullName evidence="6">BspA family leucine-rich repeat surface protein</fullName>
    </submittedName>
</protein>
<evidence type="ECO:0000259" key="5">
    <source>
        <dbReference type="Pfam" id="PF13731"/>
    </source>
</evidence>
<feature type="compositionally biased region" description="Acidic residues" evidence="3">
    <location>
        <begin position="77"/>
        <end position="90"/>
    </location>
</feature>
<feature type="domain" description="WxL" evidence="5">
    <location>
        <begin position="744"/>
        <end position="877"/>
    </location>
</feature>
<dbReference type="InterPro" id="IPR011889">
    <property type="entry name" value="Liste_lipo_26"/>
</dbReference>
<dbReference type="AlphaFoldDB" id="A0A4D7CT05"/>
<feature type="region of interest" description="Disordered" evidence="3">
    <location>
        <begin position="57"/>
        <end position="110"/>
    </location>
</feature>
<evidence type="ECO:0000256" key="3">
    <source>
        <dbReference type="SAM" id="MobiDB-lite"/>
    </source>
</evidence>
<evidence type="ECO:0000256" key="1">
    <source>
        <dbReference type="ARBA" id="ARBA00022729"/>
    </source>
</evidence>
<organism evidence="6 7">
    <name type="scientific">Vagococcus zengguangii</name>
    <dbReference type="NCBI Taxonomy" id="2571750"/>
    <lineage>
        <taxon>Bacteria</taxon>
        <taxon>Bacillati</taxon>
        <taxon>Bacillota</taxon>
        <taxon>Bacilli</taxon>
        <taxon>Lactobacillales</taxon>
        <taxon>Enterococcaceae</taxon>
        <taxon>Vagococcus</taxon>
    </lineage>
</organism>
<gene>
    <name evidence="6" type="ORF">FA707_04635</name>
</gene>
<evidence type="ECO:0000256" key="2">
    <source>
        <dbReference type="ARBA" id="ARBA00022737"/>
    </source>
</evidence>
<dbReference type="InterPro" id="IPR005046">
    <property type="entry name" value="DUF285"/>
</dbReference>
<accession>A0A4D7CT05</accession>
<dbReference type="InterPro" id="IPR050328">
    <property type="entry name" value="Dev_Immune_Receptor"/>
</dbReference>
<dbReference type="PANTHER" id="PTHR24373">
    <property type="entry name" value="SLIT RELATED LEUCINE-RICH REPEAT NEURONAL PROTEIN"/>
    <property type="match status" value="1"/>
</dbReference>
<dbReference type="InterPro" id="IPR027994">
    <property type="entry name" value="WxL_dom"/>
</dbReference>
<dbReference type="RefSeq" id="WP_136953127.1">
    <property type="nucleotide sequence ID" value="NZ_CP039712.1"/>
</dbReference>
<sequence>MTNKKINKTVTFVSVTTIALGSLGLYSSSVLRNATPLKADEINTEVLEETLPTSEIAQSMVDGSLASETSESAVMSESEDSSEEVIESTEEVATSESASEGNTSQNENSSSLFNTDTIQYSVEGTTLVITGGVLEHLIDGVGAYFAGKIDMSSITEINITGEVTFIDAGANAFFRDFTNVTSISGLEKVDVSQCTMLRGVFVNMKSLLSIDLSSWDVSNVTNTNSLFSGCNSLTELDLSAWKVNNIRSSRSMFGSMTSLEKLDLSGWETENLIDMSGMFVGMSKITELNINHFDVSKVASVSQEYDPQTAGGGMATAFRGMSSLKALDLSNWKTPSLKRADGLFQNMDSLEYLDISGFDMTNITNQTGMFDLNQETLVLKKIVLGEDFSFKDSSVAGESGFSSLVPPTELKLWGRQNQQTMKFDSIPKTAEQLESEYNGQTLSGTWTWLDYYGIYLKEETMYINQEPLWDPKVHLERVTDEYGNISDWDTEDVQYSHDIDFSKTGKYEILYSTEHFESSTYLNLISKIININFVNEENQVIGEQEKFEGGVGEEYQFKAKSIDDYILASVEGEASGVLTEETQDVTFKYIKLDDALELKQEVFNTDNTSLDGKTANKEDTLNYKVTIRLNDLIDLDHYTLNNLIVSEVIDPSLEDITNLKMMNLEGDEVEIELDSDNKLITYNDVAGLSREWVITYNGKISRTAETGAEIKEVADITLELDSNLLDSASTIIGKSNEVVTIVEASPLSLVKAPLSINYGNSNKISSSTQKYEYQEVSDDNRIIINDGRGVDTGWSLYGKMEKELTNGSSILESALSYKGQTLDTVNGALIYNQEKTENSNDVVIEINKEDLLLTVLPGQARIGDYEGTIIWSLMDTPANEIN</sequence>
<keyword evidence="2" id="KW-0677">Repeat</keyword>
<dbReference type="Proteomes" id="UP000298615">
    <property type="component" value="Chromosome"/>
</dbReference>
<dbReference type="Pfam" id="PF13731">
    <property type="entry name" value="WxL"/>
    <property type="match status" value="1"/>
</dbReference>
<proteinExistence type="predicted"/>
<reference evidence="6 7" key="1">
    <citation type="submission" date="2019-04" db="EMBL/GenBank/DDBJ databases">
        <title>Vagococcus sp. nov., isolated from faeces of yaks (Bos grunniens).</title>
        <authorList>
            <person name="Ge Y."/>
        </authorList>
    </citation>
    <scope>NUCLEOTIDE SEQUENCE [LARGE SCALE GENOMIC DNA]</scope>
    <source>
        <strain evidence="6 7">MN-17</strain>
    </source>
</reference>
<dbReference type="SUPFAM" id="SSF52058">
    <property type="entry name" value="L domain-like"/>
    <property type="match status" value="1"/>
</dbReference>
<feature type="compositionally biased region" description="Low complexity" evidence="3">
    <location>
        <begin position="91"/>
        <end position="100"/>
    </location>
</feature>
<dbReference type="Gene3D" id="3.10.20.320">
    <property type="entry name" value="Putative peptidoglycan bound protein (lpxtg motif)"/>
    <property type="match status" value="1"/>
</dbReference>
<evidence type="ECO:0000313" key="6">
    <source>
        <dbReference type="EMBL" id="QCI86293.1"/>
    </source>
</evidence>